<protein>
    <submittedName>
        <fullName evidence="2">Uncharacterized protein</fullName>
    </submittedName>
</protein>
<reference evidence="2" key="2">
    <citation type="submission" date="2020-11" db="EMBL/GenBank/DDBJ databases">
        <authorList>
            <person name="McCartney M.A."/>
            <person name="Auch B."/>
            <person name="Kono T."/>
            <person name="Mallez S."/>
            <person name="Becker A."/>
            <person name="Gohl D.M."/>
            <person name="Silverstein K.A.T."/>
            <person name="Koren S."/>
            <person name="Bechman K.B."/>
            <person name="Herman A."/>
            <person name="Abrahante J.E."/>
            <person name="Garbe J."/>
        </authorList>
    </citation>
    <scope>NUCLEOTIDE SEQUENCE</scope>
    <source>
        <strain evidence="2">Duluth1</strain>
        <tissue evidence="2">Whole animal</tissue>
    </source>
</reference>
<feature type="region of interest" description="Disordered" evidence="1">
    <location>
        <begin position="34"/>
        <end position="61"/>
    </location>
</feature>
<accession>A0A9D4MF92</accession>
<feature type="compositionally biased region" description="Basic and acidic residues" evidence="1">
    <location>
        <begin position="40"/>
        <end position="61"/>
    </location>
</feature>
<dbReference type="Proteomes" id="UP000828390">
    <property type="component" value="Unassembled WGS sequence"/>
</dbReference>
<comment type="caution">
    <text evidence="2">The sequence shown here is derived from an EMBL/GenBank/DDBJ whole genome shotgun (WGS) entry which is preliminary data.</text>
</comment>
<evidence type="ECO:0000313" key="3">
    <source>
        <dbReference type="Proteomes" id="UP000828390"/>
    </source>
</evidence>
<evidence type="ECO:0000256" key="1">
    <source>
        <dbReference type="SAM" id="MobiDB-lite"/>
    </source>
</evidence>
<name>A0A9D4MF92_DREPO</name>
<dbReference type="AlphaFoldDB" id="A0A9D4MF92"/>
<proteinExistence type="predicted"/>
<keyword evidence="3" id="KW-1185">Reference proteome</keyword>
<evidence type="ECO:0000313" key="2">
    <source>
        <dbReference type="EMBL" id="KAH3875074.1"/>
    </source>
</evidence>
<organism evidence="2 3">
    <name type="scientific">Dreissena polymorpha</name>
    <name type="common">Zebra mussel</name>
    <name type="synonym">Mytilus polymorpha</name>
    <dbReference type="NCBI Taxonomy" id="45954"/>
    <lineage>
        <taxon>Eukaryota</taxon>
        <taxon>Metazoa</taxon>
        <taxon>Spiralia</taxon>
        <taxon>Lophotrochozoa</taxon>
        <taxon>Mollusca</taxon>
        <taxon>Bivalvia</taxon>
        <taxon>Autobranchia</taxon>
        <taxon>Heteroconchia</taxon>
        <taxon>Euheterodonta</taxon>
        <taxon>Imparidentia</taxon>
        <taxon>Neoheterodontei</taxon>
        <taxon>Myida</taxon>
        <taxon>Dreissenoidea</taxon>
        <taxon>Dreissenidae</taxon>
        <taxon>Dreissena</taxon>
    </lineage>
</organism>
<reference evidence="2" key="1">
    <citation type="journal article" date="2019" name="bioRxiv">
        <title>The Genome of the Zebra Mussel, Dreissena polymorpha: A Resource for Invasive Species Research.</title>
        <authorList>
            <person name="McCartney M.A."/>
            <person name="Auch B."/>
            <person name="Kono T."/>
            <person name="Mallez S."/>
            <person name="Zhang Y."/>
            <person name="Obille A."/>
            <person name="Becker A."/>
            <person name="Abrahante J.E."/>
            <person name="Garbe J."/>
            <person name="Badalamenti J.P."/>
            <person name="Herman A."/>
            <person name="Mangelson H."/>
            <person name="Liachko I."/>
            <person name="Sullivan S."/>
            <person name="Sone E.D."/>
            <person name="Koren S."/>
            <person name="Silverstein K.A.T."/>
            <person name="Beckman K.B."/>
            <person name="Gohl D.M."/>
        </authorList>
    </citation>
    <scope>NUCLEOTIDE SEQUENCE</scope>
    <source>
        <strain evidence="2">Duluth1</strain>
        <tissue evidence="2">Whole animal</tissue>
    </source>
</reference>
<dbReference type="EMBL" id="JAIWYP010000002">
    <property type="protein sequence ID" value="KAH3875074.1"/>
    <property type="molecule type" value="Genomic_DNA"/>
</dbReference>
<sequence>MWETGTVCVREEQDKQLVETMNMGDRYSVCERGAGQAAGGDHEHGRQVRQEEKSMREEQDKQLVESMNVGDRYSVCERGAGQAAGRDHECGRQVRCVRERSRTSSW</sequence>
<gene>
    <name evidence="2" type="ORF">DPMN_038336</name>
</gene>